<comment type="caution">
    <text evidence="2">The sequence shown here is derived from an EMBL/GenBank/DDBJ whole genome shotgun (WGS) entry which is preliminary data.</text>
</comment>
<evidence type="ECO:0000256" key="1">
    <source>
        <dbReference type="SAM" id="MobiDB-lite"/>
    </source>
</evidence>
<sequence length="171" mass="18758">MHAVLRFAADAKAADGLEQQIYARQIVGQLRLIHLCAGMLAKELTRLGIDQGHRDRLQDGITAFAQALPGAKDARDIREHLDEYARGEGQLQRRAMRESAIDRLAAAARFWGGGYDPLTEEFREGPFVVSIPVAVEAARLLQTAIYHAARAVDASRDPARRSNPPSEGNCS</sequence>
<feature type="region of interest" description="Disordered" evidence="1">
    <location>
        <begin position="152"/>
        <end position="171"/>
    </location>
</feature>
<dbReference type="RefSeq" id="WP_270028043.1">
    <property type="nucleotide sequence ID" value="NZ_JAPDDP010000057.1"/>
</dbReference>
<organism evidence="2 3">
    <name type="scientific">Solirubrobacter phytolaccae</name>
    <dbReference type="NCBI Taxonomy" id="1404360"/>
    <lineage>
        <taxon>Bacteria</taxon>
        <taxon>Bacillati</taxon>
        <taxon>Actinomycetota</taxon>
        <taxon>Thermoleophilia</taxon>
        <taxon>Solirubrobacterales</taxon>
        <taxon>Solirubrobacteraceae</taxon>
        <taxon>Solirubrobacter</taxon>
    </lineage>
</organism>
<dbReference type="AlphaFoldDB" id="A0A9X3NCK8"/>
<accession>A0A9X3NCK8</accession>
<reference evidence="2" key="1">
    <citation type="submission" date="2022-10" db="EMBL/GenBank/DDBJ databases">
        <title>The WGS of Solirubrobacter phytolaccae KCTC 29190.</title>
        <authorList>
            <person name="Jiang Z."/>
        </authorList>
    </citation>
    <scope>NUCLEOTIDE SEQUENCE</scope>
    <source>
        <strain evidence="2">KCTC 29190</strain>
    </source>
</reference>
<keyword evidence="3" id="KW-1185">Reference proteome</keyword>
<gene>
    <name evidence="2" type="ORF">OJ997_25270</name>
</gene>
<name>A0A9X3NCK8_9ACTN</name>
<evidence type="ECO:0000313" key="3">
    <source>
        <dbReference type="Proteomes" id="UP001147653"/>
    </source>
</evidence>
<proteinExistence type="predicted"/>
<dbReference type="Proteomes" id="UP001147653">
    <property type="component" value="Unassembled WGS sequence"/>
</dbReference>
<dbReference type="EMBL" id="JAPDDP010000057">
    <property type="protein sequence ID" value="MDA0183644.1"/>
    <property type="molecule type" value="Genomic_DNA"/>
</dbReference>
<protein>
    <submittedName>
        <fullName evidence="2">Uncharacterized protein</fullName>
    </submittedName>
</protein>
<evidence type="ECO:0000313" key="2">
    <source>
        <dbReference type="EMBL" id="MDA0183644.1"/>
    </source>
</evidence>